<dbReference type="EMBL" id="JBHFNS010000094">
    <property type="protein sequence ID" value="MFB2939403.1"/>
    <property type="molecule type" value="Genomic_DNA"/>
</dbReference>
<evidence type="ECO:0000313" key="2">
    <source>
        <dbReference type="EMBL" id="MFB2939403.1"/>
    </source>
</evidence>
<accession>A0ABV4YMW4</accession>
<dbReference type="Proteomes" id="UP001576776">
    <property type="component" value="Unassembled WGS sequence"/>
</dbReference>
<proteinExistence type="predicted"/>
<keyword evidence="3" id="KW-1185">Reference proteome</keyword>
<sequence length="470" mass="52113">MDAVTVSFTLGSWIVKGLMSGEFERYGGVIREVATGRIVTMLRELTSGTAPASPPNSASPNLLNLVFSGANLAGLVANTTFTGKGLANVSQQLDGIAQVSLGNVALSGTNLIGLIANTAFTGKGINNVNQRIGSLEQQLGNIEQNLQQASGILQVTTAASVLSLGVSVMGFAVINQRITELEQRLKKVEELLNKINRKIDLGFYANFHAAINLAANAFTMNKAEKRESSAMQAINRFLEAEPVYTNFVDQEIELQSPITDEFLLTLSLAYLAEVRCYLELEEYDTALRRFQEGAAVLRDRTRKYLDILLTSNPAVYLHPQFKGEIDLRRLTRIYQWIDPILDENAVFENQRENLVNLIENPKQWLSSLPPAIIDRSEIKWGLFGANPTPLTGRFEKEAYKRLPQALEVMESMVETNRRFESYQTEIQAISQLGISFHDWLKLTPANEDKPEGAELMFIVPSEPLELVAVS</sequence>
<protein>
    <submittedName>
        <fullName evidence="2">Uncharacterized protein</fullName>
    </submittedName>
</protein>
<organism evidence="2 3">
    <name type="scientific">Floridaenema fluviatile BLCC-F154</name>
    <dbReference type="NCBI Taxonomy" id="3153640"/>
    <lineage>
        <taxon>Bacteria</taxon>
        <taxon>Bacillati</taxon>
        <taxon>Cyanobacteriota</taxon>
        <taxon>Cyanophyceae</taxon>
        <taxon>Oscillatoriophycideae</taxon>
        <taxon>Aerosakkonematales</taxon>
        <taxon>Aerosakkonemataceae</taxon>
        <taxon>Floridanema</taxon>
        <taxon>Floridanema fluviatile</taxon>
    </lineage>
</organism>
<gene>
    <name evidence="2" type="ORF">ACE1B6_29470</name>
</gene>
<evidence type="ECO:0000256" key="1">
    <source>
        <dbReference type="SAM" id="Coils"/>
    </source>
</evidence>
<reference evidence="2 3" key="1">
    <citation type="submission" date="2024-09" db="EMBL/GenBank/DDBJ databases">
        <title>Floridaenema gen nov. (Aerosakkonemataceae, Aerosakkonematales ord. nov., Cyanobacteria) from benthic tropical and subtropical fresh waters, with the description of four new species.</title>
        <authorList>
            <person name="Moretto J.A."/>
            <person name="Berthold D.E."/>
            <person name="Lefler F.W."/>
            <person name="Huang I.-S."/>
            <person name="Laughinghouse H. IV."/>
        </authorList>
    </citation>
    <scope>NUCLEOTIDE SEQUENCE [LARGE SCALE GENOMIC DNA]</scope>
    <source>
        <strain evidence="2 3">BLCC-F154</strain>
    </source>
</reference>
<name>A0ABV4YMW4_9CYAN</name>
<comment type="caution">
    <text evidence="2">The sequence shown here is derived from an EMBL/GenBank/DDBJ whole genome shotgun (WGS) entry which is preliminary data.</text>
</comment>
<feature type="coiled-coil region" evidence="1">
    <location>
        <begin position="125"/>
        <end position="198"/>
    </location>
</feature>
<keyword evidence="1" id="KW-0175">Coiled coil</keyword>
<evidence type="ECO:0000313" key="3">
    <source>
        <dbReference type="Proteomes" id="UP001576776"/>
    </source>
</evidence>
<dbReference type="RefSeq" id="WP_413260870.1">
    <property type="nucleotide sequence ID" value="NZ_JBHFNS010000094.1"/>
</dbReference>